<dbReference type="GeneID" id="70251263"/>
<dbReference type="RefSeq" id="XP_046068153.1">
    <property type="nucleotide sequence ID" value="XM_046220976.1"/>
</dbReference>
<keyword evidence="2" id="KW-1185">Reference proteome</keyword>
<comment type="caution">
    <text evidence="1">The sequence shown here is derived from an EMBL/GenBank/DDBJ whole genome shotgun (WGS) entry which is preliminary data.</text>
</comment>
<dbReference type="EMBL" id="JAJTJA010000011">
    <property type="protein sequence ID" value="KAH8692156.1"/>
    <property type="molecule type" value="Genomic_DNA"/>
</dbReference>
<organism evidence="1 2">
    <name type="scientific">Talaromyces proteolyticus</name>
    <dbReference type="NCBI Taxonomy" id="1131652"/>
    <lineage>
        <taxon>Eukaryota</taxon>
        <taxon>Fungi</taxon>
        <taxon>Dikarya</taxon>
        <taxon>Ascomycota</taxon>
        <taxon>Pezizomycotina</taxon>
        <taxon>Eurotiomycetes</taxon>
        <taxon>Eurotiomycetidae</taxon>
        <taxon>Eurotiales</taxon>
        <taxon>Trichocomaceae</taxon>
        <taxon>Talaromyces</taxon>
        <taxon>Talaromyces sect. Bacilispori</taxon>
    </lineage>
</organism>
<reference evidence="1" key="1">
    <citation type="submission" date="2021-12" db="EMBL/GenBank/DDBJ databases">
        <title>Convergent genome expansion in fungi linked to evolution of root-endophyte symbiosis.</title>
        <authorList>
            <consortium name="DOE Joint Genome Institute"/>
            <person name="Ke Y.-H."/>
            <person name="Bonito G."/>
            <person name="Liao H.-L."/>
            <person name="Looney B."/>
            <person name="Rojas-Flechas A."/>
            <person name="Nash J."/>
            <person name="Hameed K."/>
            <person name="Schadt C."/>
            <person name="Martin F."/>
            <person name="Crous P.W."/>
            <person name="Miettinen O."/>
            <person name="Magnuson J.K."/>
            <person name="Labbe J."/>
            <person name="Jacobson D."/>
            <person name="Doktycz M.J."/>
            <person name="Veneault-Fourrey C."/>
            <person name="Kuo A."/>
            <person name="Mondo S."/>
            <person name="Calhoun S."/>
            <person name="Riley R."/>
            <person name="Ohm R."/>
            <person name="LaButti K."/>
            <person name="Andreopoulos B."/>
            <person name="Pangilinan J."/>
            <person name="Nolan M."/>
            <person name="Tritt A."/>
            <person name="Clum A."/>
            <person name="Lipzen A."/>
            <person name="Daum C."/>
            <person name="Barry K."/>
            <person name="Grigoriev I.V."/>
            <person name="Vilgalys R."/>
        </authorList>
    </citation>
    <scope>NUCLEOTIDE SEQUENCE</scope>
    <source>
        <strain evidence="1">PMI_201</strain>
    </source>
</reference>
<name>A0AAD4PSW3_9EURO</name>
<dbReference type="AlphaFoldDB" id="A0AAD4PSW3"/>
<evidence type="ECO:0000313" key="2">
    <source>
        <dbReference type="Proteomes" id="UP001201262"/>
    </source>
</evidence>
<dbReference type="Proteomes" id="UP001201262">
    <property type="component" value="Unassembled WGS sequence"/>
</dbReference>
<evidence type="ECO:0000313" key="1">
    <source>
        <dbReference type="EMBL" id="KAH8692156.1"/>
    </source>
</evidence>
<accession>A0AAD4PSW3</accession>
<gene>
    <name evidence="1" type="ORF">BGW36DRAFT_431381</name>
</gene>
<proteinExistence type="predicted"/>
<sequence length="198" mass="21287">MTTLTSSCHTISACSAIPTTTTSTIGGDSLIEGTVTEGYKSVIQNAAAFSSLLSNPEVNITNFVDSLRTATTKTATSMTTTTSPSLTATTSLSIPSSWNWCQIIAFGVQDSDNQFRTGIETYSSQGTLIYEDDVDLETDTIITVQADEWKGRSKFTIGCVYSQPDATFIACQYDYEGTLYQGSVITSPGMTQHAAWKE</sequence>
<protein>
    <submittedName>
        <fullName evidence="1">Uncharacterized protein</fullName>
    </submittedName>
</protein>